<keyword evidence="4" id="KW-0472">Membrane</keyword>
<sequence>MSPKVALILINYKDYAQKYLAECLASLRQQDYAGHSRLFIVDNESSSESFNYLKKMAPEAEIVVNKNNDGFAKGNNDALKLALALDYDYAILFNMDTIVAKNCISELVKAAAIDSKVGAVQARLMLYPEKELINSLGNTTHFLGFGYCLGYREPMTDAKMAVKDIMYPSGAAVLFNLSILREVGLFDEVFWMYNEDQDLGWRLWLSGYSCLVAPAAVVYHKYEFSKSITKYYWMDRNRILAMWKNYSLVTLVLIFPAFVIMELGLLLFALKGGWLKEKLKVWGYFLHLDTWVYIIKARAEVQIKRQLKDYELLKMFSGRIWYQEIGDWKLRLVNPFFVAYFWLVKIIIKWLRA</sequence>
<dbReference type="SUPFAM" id="SSF53448">
    <property type="entry name" value="Nucleotide-diphospho-sugar transferases"/>
    <property type="match status" value="1"/>
</dbReference>
<evidence type="ECO:0000256" key="1">
    <source>
        <dbReference type="ARBA" id="ARBA00006739"/>
    </source>
</evidence>
<evidence type="ECO:0000313" key="5">
    <source>
        <dbReference type="EMBL" id="PIP34632.1"/>
    </source>
</evidence>
<reference evidence="5 6" key="1">
    <citation type="submission" date="2017-09" db="EMBL/GenBank/DDBJ databases">
        <title>Depth-based differentiation of microbial function through sediment-hosted aquifers and enrichment of novel symbionts in the deep terrestrial subsurface.</title>
        <authorList>
            <person name="Probst A.J."/>
            <person name="Ladd B."/>
            <person name="Jarett J.K."/>
            <person name="Geller-Mcgrath D.E."/>
            <person name="Sieber C.M."/>
            <person name="Emerson J.B."/>
            <person name="Anantharaman K."/>
            <person name="Thomas B.C."/>
            <person name="Malmstrom R."/>
            <person name="Stieglmeier M."/>
            <person name="Klingl A."/>
            <person name="Woyke T."/>
            <person name="Ryan C.M."/>
            <person name="Banfield J.F."/>
        </authorList>
    </citation>
    <scope>NUCLEOTIDE SEQUENCE [LARGE SCALE GENOMIC DNA]</scope>
    <source>
        <strain evidence="5">CG23_combo_of_CG06-09_8_20_14_all_41_10</strain>
    </source>
</reference>
<proteinExistence type="inferred from homology"/>
<dbReference type="InterPro" id="IPR029044">
    <property type="entry name" value="Nucleotide-diphossugar_trans"/>
</dbReference>
<dbReference type="EMBL" id="PCSE01000057">
    <property type="protein sequence ID" value="PIP34632.1"/>
    <property type="molecule type" value="Genomic_DNA"/>
</dbReference>
<evidence type="ECO:0000256" key="3">
    <source>
        <dbReference type="ARBA" id="ARBA00022679"/>
    </source>
</evidence>
<comment type="similarity">
    <text evidence="1">Belongs to the glycosyltransferase 2 family.</text>
</comment>
<accession>A0A2G9ZN95</accession>
<dbReference type="GO" id="GO:0016757">
    <property type="term" value="F:glycosyltransferase activity"/>
    <property type="evidence" value="ECO:0007669"/>
    <property type="project" value="UniProtKB-KW"/>
</dbReference>
<keyword evidence="2" id="KW-0328">Glycosyltransferase</keyword>
<protein>
    <recommendedName>
        <fullName evidence="7">Glycosyltransferase 2-like domain-containing protein</fullName>
    </recommendedName>
</protein>
<dbReference type="CDD" id="cd04186">
    <property type="entry name" value="GT_2_like_c"/>
    <property type="match status" value="1"/>
</dbReference>
<dbReference type="Proteomes" id="UP000231408">
    <property type="component" value="Unassembled WGS sequence"/>
</dbReference>
<organism evidence="5 6">
    <name type="scientific">Candidatus Falkowbacteria bacterium CG23_combo_of_CG06-09_8_20_14_all_41_10</name>
    <dbReference type="NCBI Taxonomy" id="1974571"/>
    <lineage>
        <taxon>Bacteria</taxon>
        <taxon>Candidatus Falkowiibacteriota</taxon>
    </lineage>
</organism>
<dbReference type="PANTHER" id="PTHR43179">
    <property type="entry name" value="RHAMNOSYLTRANSFERASE WBBL"/>
    <property type="match status" value="1"/>
</dbReference>
<evidence type="ECO:0000256" key="4">
    <source>
        <dbReference type="SAM" id="Phobius"/>
    </source>
</evidence>
<keyword evidence="4" id="KW-0812">Transmembrane</keyword>
<keyword evidence="4" id="KW-1133">Transmembrane helix</keyword>
<comment type="caution">
    <text evidence="5">The sequence shown here is derived from an EMBL/GenBank/DDBJ whole genome shotgun (WGS) entry which is preliminary data.</text>
</comment>
<feature type="transmembrane region" description="Helical" evidence="4">
    <location>
        <begin position="243"/>
        <end position="270"/>
    </location>
</feature>
<evidence type="ECO:0008006" key="7">
    <source>
        <dbReference type="Google" id="ProtNLM"/>
    </source>
</evidence>
<gene>
    <name evidence="5" type="ORF">COX21_01875</name>
</gene>
<dbReference type="PANTHER" id="PTHR43179:SF12">
    <property type="entry name" value="GALACTOFURANOSYLTRANSFERASE GLFT2"/>
    <property type="match status" value="1"/>
</dbReference>
<evidence type="ECO:0000313" key="6">
    <source>
        <dbReference type="Proteomes" id="UP000231408"/>
    </source>
</evidence>
<name>A0A2G9ZN95_9BACT</name>
<keyword evidence="3" id="KW-0808">Transferase</keyword>
<dbReference type="Pfam" id="PF13641">
    <property type="entry name" value="Glyco_tranf_2_3"/>
    <property type="match status" value="1"/>
</dbReference>
<dbReference type="AlphaFoldDB" id="A0A2G9ZN95"/>
<evidence type="ECO:0000256" key="2">
    <source>
        <dbReference type="ARBA" id="ARBA00022676"/>
    </source>
</evidence>
<dbReference type="Gene3D" id="3.90.550.10">
    <property type="entry name" value="Spore Coat Polysaccharide Biosynthesis Protein SpsA, Chain A"/>
    <property type="match status" value="1"/>
</dbReference>